<evidence type="ECO:0000313" key="2">
    <source>
        <dbReference type="EMBL" id="KAF3851995.1"/>
    </source>
</evidence>
<dbReference type="PANTHER" id="PTHR31475">
    <property type="entry name" value="UPF0462 PROTEIN"/>
    <property type="match status" value="1"/>
</dbReference>
<dbReference type="OrthoDB" id="10056816at2759"/>
<name>A0A7J5YRC0_DISMA</name>
<evidence type="ECO:0000256" key="1">
    <source>
        <dbReference type="ARBA" id="ARBA00038085"/>
    </source>
</evidence>
<organism evidence="2 3">
    <name type="scientific">Dissostichus mawsoni</name>
    <name type="common">Antarctic cod</name>
    <dbReference type="NCBI Taxonomy" id="36200"/>
    <lineage>
        <taxon>Eukaryota</taxon>
        <taxon>Metazoa</taxon>
        <taxon>Chordata</taxon>
        <taxon>Craniata</taxon>
        <taxon>Vertebrata</taxon>
        <taxon>Euteleostomi</taxon>
        <taxon>Actinopterygii</taxon>
        <taxon>Neopterygii</taxon>
        <taxon>Teleostei</taxon>
        <taxon>Neoteleostei</taxon>
        <taxon>Acanthomorphata</taxon>
        <taxon>Eupercaria</taxon>
        <taxon>Perciformes</taxon>
        <taxon>Notothenioidei</taxon>
        <taxon>Nototheniidae</taxon>
        <taxon>Dissostichus</taxon>
    </lineage>
</organism>
<keyword evidence="3" id="KW-1185">Reference proteome</keyword>
<dbReference type="EMBL" id="JAAKFY010000009">
    <property type="protein sequence ID" value="KAF3851995.1"/>
    <property type="molecule type" value="Genomic_DNA"/>
</dbReference>
<proteinExistence type="inferred from homology"/>
<dbReference type="AlphaFoldDB" id="A0A7J5YRC0"/>
<sequence>MKMQYLIEHTWDSNPVNHDPIRINFSPGQGGLKIEMFGPFFNDPVGPVSPPSQPFPGLWNYEVVECFFLDSTTVNYLEVEFCPNNFPWCLMPRSKGTDGWGRLSPLVVLAPNINKMNSYAIHGSGEERTYEALYPIPKEDIVEGQKPNFHRLEYFQNFRLQSIMGEGWVQPDSDLWIGKP</sequence>
<dbReference type="PANTHER" id="PTHR31475:SF5">
    <property type="entry name" value="UPF0462 PROTEIN C4ORF33 HOMOLOG"/>
    <property type="match status" value="1"/>
</dbReference>
<comment type="similarity">
    <text evidence="1">Belongs to the UPF0462 family.</text>
</comment>
<comment type="caution">
    <text evidence="2">The sequence shown here is derived from an EMBL/GenBank/DDBJ whole genome shotgun (WGS) entry which is preliminary data.</text>
</comment>
<evidence type="ECO:0000313" key="3">
    <source>
        <dbReference type="Proteomes" id="UP000518266"/>
    </source>
</evidence>
<gene>
    <name evidence="2" type="ORF">F7725_005350</name>
</gene>
<reference evidence="2 3" key="1">
    <citation type="submission" date="2020-03" db="EMBL/GenBank/DDBJ databases">
        <title>Dissostichus mawsoni Genome sequencing and assembly.</title>
        <authorList>
            <person name="Park H."/>
        </authorList>
    </citation>
    <scope>NUCLEOTIDE SEQUENCE [LARGE SCALE GENOMIC DNA]</scope>
    <source>
        <strain evidence="2">DM0001</strain>
        <tissue evidence="2">Muscle</tissue>
    </source>
</reference>
<protein>
    <submittedName>
        <fullName evidence="2">Uncharacterized protein</fullName>
    </submittedName>
</protein>
<accession>A0A7J5YRC0</accession>
<dbReference type="Proteomes" id="UP000518266">
    <property type="component" value="Unassembled WGS sequence"/>
</dbReference>